<dbReference type="PANTHER" id="PTHR40114:SF1">
    <property type="entry name" value="SLR0698 PROTEIN"/>
    <property type="match status" value="1"/>
</dbReference>
<evidence type="ECO:0000256" key="1">
    <source>
        <dbReference type="PIRSR" id="PIRSR016487-1"/>
    </source>
</evidence>
<dbReference type="InterPro" id="IPR012042">
    <property type="entry name" value="NeuTTM/CthTTM-like"/>
</dbReference>
<dbReference type="RefSeq" id="WP_073041117.1">
    <property type="nucleotide sequence ID" value="NZ_FQUO01000004.1"/>
</dbReference>
<dbReference type="PROSITE" id="PS51707">
    <property type="entry name" value="CYTH"/>
    <property type="match status" value="1"/>
</dbReference>
<dbReference type="CDD" id="cd07891">
    <property type="entry name" value="CYTH-like_CthTTM-like_1"/>
    <property type="match status" value="1"/>
</dbReference>
<proteinExistence type="predicted"/>
<organism evidence="3 4">
    <name type="scientific">Cnuella takakiae</name>
    <dbReference type="NCBI Taxonomy" id="1302690"/>
    <lineage>
        <taxon>Bacteria</taxon>
        <taxon>Pseudomonadati</taxon>
        <taxon>Bacteroidota</taxon>
        <taxon>Chitinophagia</taxon>
        <taxon>Chitinophagales</taxon>
        <taxon>Chitinophagaceae</taxon>
        <taxon>Cnuella</taxon>
    </lineage>
</organism>
<evidence type="ECO:0000259" key="2">
    <source>
        <dbReference type="PROSITE" id="PS51707"/>
    </source>
</evidence>
<dbReference type="SUPFAM" id="SSF55154">
    <property type="entry name" value="CYTH-like phosphatases"/>
    <property type="match status" value="1"/>
</dbReference>
<feature type="domain" description="CYTH" evidence="2">
    <location>
        <begin position="2"/>
        <end position="149"/>
    </location>
</feature>
<dbReference type="SMART" id="SM01118">
    <property type="entry name" value="CYTH"/>
    <property type="match status" value="1"/>
</dbReference>
<name>A0A1M4XV77_9BACT</name>
<reference evidence="3 4" key="1">
    <citation type="submission" date="2016-11" db="EMBL/GenBank/DDBJ databases">
        <authorList>
            <person name="Jaros S."/>
            <person name="Januszkiewicz K."/>
            <person name="Wedrychowicz H."/>
        </authorList>
    </citation>
    <scope>NUCLEOTIDE SEQUENCE [LARGE SCALE GENOMIC DNA]</scope>
    <source>
        <strain evidence="3 4">DSM 26897</strain>
    </source>
</reference>
<dbReference type="AlphaFoldDB" id="A0A1M4XV77"/>
<sequence>MGVEIERKYLVNKAIWNNTDKGAGELYSQGYMLTTPEKTIRVRLTETGGFLTIKGISVGASRAEYEYGIPQTEASELLADFCSGVIEKRRYKLVYAGMVWEVDEFMGANEGLVLAEIELPDADSIFSLPPWIGVEVTGQLPYYNSYISEHPYSTWPDQEKNPTI</sequence>
<evidence type="ECO:0000313" key="4">
    <source>
        <dbReference type="Proteomes" id="UP000184368"/>
    </source>
</evidence>
<keyword evidence="4" id="KW-1185">Reference proteome</keyword>
<dbReference type="InterPro" id="IPR033469">
    <property type="entry name" value="CYTH-like_dom_sf"/>
</dbReference>
<feature type="active site" description="Proton acceptor" evidence="1">
    <location>
        <position position="31"/>
    </location>
</feature>
<dbReference type="Gene3D" id="2.40.320.10">
    <property type="entry name" value="Hypothetical Protein Pfu-838710-001"/>
    <property type="match status" value="1"/>
</dbReference>
<protein>
    <submittedName>
        <fullName evidence="3">CYTH domain-containing protein</fullName>
    </submittedName>
</protein>
<dbReference type="PIRSF" id="PIRSF016487">
    <property type="entry name" value="CYTH_UCP016487"/>
    <property type="match status" value="1"/>
</dbReference>
<dbReference type="Pfam" id="PF01928">
    <property type="entry name" value="CYTH"/>
    <property type="match status" value="1"/>
</dbReference>
<dbReference type="InterPro" id="IPR023577">
    <property type="entry name" value="CYTH_domain"/>
</dbReference>
<dbReference type="PANTHER" id="PTHR40114">
    <property type="entry name" value="SLR0698 PROTEIN"/>
    <property type="match status" value="1"/>
</dbReference>
<dbReference type="Proteomes" id="UP000184368">
    <property type="component" value="Unassembled WGS sequence"/>
</dbReference>
<gene>
    <name evidence="3" type="ORF">SAMN05444008_10453</name>
</gene>
<evidence type="ECO:0000313" key="3">
    <source>
        <dbReference type="EMBL" id="SHE97389.1"/>
    </source>
</evidence>
<dbReference type="EMBL" id="FQUO01000004">
    <property type="protein sequence ID" value="SHE97389.1"/>
    <property type="molecule type" value="Genomic_DNA"/>
</dbReference>
<dbReference type="OrthoDB" id="9805588at2"/>
<dbReference type="STRING" id="1302690.BUE76_14445"/>
<accession>A0A1M4XV77</accession>